<gene>
    <name evidence="3" type="ORF">D6D13_08131</name>
</gene>
<evidence type="ECO:0000256" key="1">
    <source>
        <dbReference type="SAM" id="MobiDB-lite"/>
    </source>
</evidence>
<feature type="transmembrane region" description="Helical" evidence="2">
    <location>
        <begin position="124"/>
        <end position="147"/>
    </location>
</feature>
<evidence type="ECO:0000256" key="2">
    <source>
        <dbReference type="SAM" id="Phobius"/>
    </source>
</evidence>
<dbReference type="EMBL" id="QZAS01000037">
    <property type="protein sequence ID" value="THX02673.1"/>
    <property type="molecule type" value="Genomic_DNA"/>
</dbReference>
<keyword evidence="2" id="KW-1133">Transmembrane helix</keyword>
<name>A0A4S9C7I8_AURPU</name>
<accession>A0A4S9C7I8</accession>
<comment type="caution">
    <text evidence="3">The sequence shown here is derived from an EMBL/GenBank/DDBJ whole genome shotgun (WGS) entry which is preliminary data.</text>
</comment>
<reference evidence="3" key="1">
    <citation type="submission" date="2018-10" db="EMBL/GenBank/DDBJ databases">
        <title>Fifty Aureobasidium pullulans genomes reveal a recombining polyextremotolerant generalist.</title>
        <authorList>
            <person name="Gostincar C."/>
            <person name="Turk M."/>
            <person name="Zajc J."/>
            <person name="Gunde-Cimerman N."/>
        </authorList>
    </citation>
    <scope>NUCLEOTIDE SEQUENCE [LARGE SCALE GENOMIC DNA]</scope>
    <source>
        <strain evidence="3">EXF-10085</strain>
    </source>
</reference>
<dbReference type="AlphaFoldDB" id="A0A4S9C7I8"/>
<keyword evidence="2" id="KW-0472">Membrane</keyword>
<sequence>MLQQSDSDIPGRQLGFQRGYGLIISCGFIVSCDFLFNKFVYNFFVVIESICGVFFHNGFFIYVAVFGVFGNFIKLVVVYFVLLILYSSKTEVPTSSIPTIDTITTSSSSAAATSPESKRDWTGVGIGVGVGIAVPLLAILIAGPLLWRRYRRRQVFELSDDASSRIVKESSIRSTVKPEYLKRYDADAYTSYELDAMAGRAEMPMKSPRELPGSEGERQRYQAYHPGVSSHPPRPE</sequence>
<feature type="transmembrane region" description="Helical" evidence="2">
    <location>
        <begin position="59"/>
        <end position="86"/>
    </location>
</feature>
<proteinExistence type="predicted"/>
<feature type="transmembrane region" description="Helical" evidence="2">
    <location>
        <begin position="20"/>
        <end position="47"/>
    </location>
</feature>
<feature type="region of interest" description="Disordered" evidence="1">
    <location>
        <begin position="200"/>
        <end position="236"/>
    </location>
</feature>
<evidence type="ECO:0000313" key="3">
    <source>
        <dbReference type="EMBL" id="THX02673.1"/>
    </source>
</evidence>
<organism evidence="3">
    <name type="scientific">Aureobasidium pullulans</name>
    <name type="common">Black yeast</name>
    <name type="synonym">Pullularia pullulans</name>
    <dbReference type="NCBI Taxonomy" id="5580"/>
    <lineage>
        <taxon>Eukaryota</taxon>
        <taxon>Fungi</taxon>
        <taxon>Dikarya</taxon>
        <taxon>Ascomycota</taxon>
        <taxon>Pezizomycotina</taxon>
        <taxon>Dothideomycetes</taxon>
        <taxon>Dothideomycetidae</taxon>
        <taxon>Dothideales</taxon>
        <taxon>Saccotheciaceae</taxon>
        <taxon>Aureobasidium</taxon>
    </lineage>
</organism>
<protein>
    <submittedName>
        <fullName evidence="3">Uncharacterized protein</fullName>
    </submittedName>
</protein>
<keyword evidence="2" id="KW-0812">Transmembrane</keyword>